<feature type="compositionally biased region" description="Basic residues" evidence="1">
    <location>
        <begin position="506"/>
        <end position="548"/>
    </location>
</feature>
<dbReference type="EMBL" id="MN740848">
    <property type="protein sequence ID" value="QHU15047.1"/>
    <property type="molecule type" value="Genomic_DNA"/>
</dbReference>
<reference evidence="2" key="1">
    <citation type="journal article" date="2020" name="Nature">
        <title>Giant virus diversity and host interactions through global metagenomics.</title>
        <authorList>
            <person name="Schulz F."/>
            <person name="Roux S."/>
            <person name="Paez-Espino D."/>
            <person name="Jungbluth S."/>
            <person name="Walsh D.A."/>
            <person name="Denef V.J."/>
            <person name="McMahon K.D."/>
            <person name="Konstantinidis K.T."/>
            <person name="Eloe-Fadrosh E.A."/>
            <person name="Kyrpides N.C."/>
            <person name="Woyke T."/>
        </authorList>
    </citation>
    <scope>NUCLEOTIDE SEQUENCE</scope>
    <source>
        <strain evidence="2">GVMAG-S-1102244-55</strain>
    </source>
</reference>
<accession>A0A6C0KE72</accession>
<dbReference type="InterPro" id="IPR029033">
    <property type="entry name" value="His_PPase_superfam"/>
</dbReference>
<dbReference type="CDD" id="cd07067">
    <property type="entry name" value="HP_PGM_like"/>
    <property type="match status" value="1"/>
</dbReference>
<name>A0A6C0KE72_9ZZZZ</name>
<evidence type="ECO:0000313" key="2">
    <source>
        <dbReference type="EMBL" id="QHU15047.1"/>
    </source>
</evidence>
<dbReference type="Pfam" id="PF00300">
    <property type="entry name" value="His_Phos_1"/>
    <property type="match status" value="1"/>
</dbReference>
<dbReference type="InterPro" id="IPR013078">
    <property type="entry name" value="His_Pase_superF_clade-1"/>
</dbReference>
<dbReference type="AlphaFoldDB" id="A0A6C0KE72"/>
<proteinExistence type="predicted"/>
<sequence length="548" mass="64083">MSGETKETNESKINILNESSPWDGFSKNYDQRLSREYSLDKLYIMPCLNEMKVFGSFDKENSSTRLQSCIIGEKTRGEAHGTRGVFVGKKMNRRLSNVCNTTKADVANNNPECTYNKSIEYVPSSVKSSRSCTHKTFWNDVNYFMTKQMDFHSKPLKFFMVSHHHRLLKTILKPLLPKTPDNWKIANCMCFHFKSVNGEWKLSIIYDGFPDKIRSNYFRKNGDNELVLYDSSTRTGMFYEKNNKKWVEFTKDYLSHHNGCEIFLIRHGNAFHNKPLQLVGSNVVSKKLNRNLDTNLTPMGILQARLLGQYLVEKNYLKNDDDNVFCASYLNRAQHTCTELLFALNVVTDENETKEDLRSVRNVFFIRNLHLKEYKKLLSLEKFFSQVALIRIMRKANYNVNKERGIVKRLAKFPMNYIIGGSHGSLDKLYGDNYASCNARQMETFLVDHFYGLLNWSIGEVNNNTGLEEMSRDEIKTQISDLCIQYNTNLPILSKGQQVVGTLSGGKKRTKKKRRKKHRHKKTYSRRRKTKRKTRRKTRRRSKKRNRK</sequence>
<organism evidence="2">
    <name type="scientific">viral metagenome</name>
    <dbReference type="NCBI Taxonomy" id="1070528"/>
    <lineage>
        <taxon>unclassified sequences</taxon>
        <taxon>metagenomes</taxon>
        <taxon>organismal metagenomes</taxon>
    </lineage>
</organism>
<protein>
    <submittedName>
        <fullName evidence="2">Uncharacterized protein</fullName>
    </submittedName>
</protein>
<dbReference type="SUPFAM" id="SSF53254">
    <property type="entry name" value="Phosphoglycerate mutase-like"/>
    <property type="match status" value="1"/>
</dbReference>
<dbReference type="Gene3D" id="3.40.50.1240">
    <property type="entry name" value="Phosphoglycerate mutase-like"/>
    <property type="match status" value="1"/>
</dbReference>
<feature type="region of interest" description="Disordered" evidence="1">
    <location>
        <begin position="500"/>
        <end position="548"/>
    </location>
</feature>
<evidence type="ECO:0000256" key="1">
    <source>
        <dbReference type="SAM" id="MobiDB-lite"/>
    </source>
</evidence>